<dbReference type="EC" id="6.2.1.3" evidence="3"/>
<dbReference type="EMBL" id="CAJNOL010001273">
    <property type="protein sequence ID" value="CAF1326721.1"/>
    <property type="molecule type" value="Genomic_DNA"/>
</dbReference>
<keyword evidence="2" id="KW-0276">Fatty acid metabolism</keyword>
<dbReference type="PROSITE" id="PS50297">
    <property type="entry name" value="ANK_REP_REGION"/>
    <property type="match status" value="1"/>
</dbReference>
<dbReference type="InterPro" id="IPR042099">
    <property type="entry name" value="ANL_N_sf"/>
</dbReference>
<dbReference type="Pfam" id="PF00501">
    <property type="entry name" value="AMP-binding"/>
    <property type="match status" value="1"/>
</dbReference>
<dbReference type="Gene3D" id="1.25.40.20">
    <property type="entry name" value="Ankyrin repeat-containing domain"/>
    <property type="match status" value="1"/>
</dbReference>
<dbReference type="SMART" id="SM00248">
    <property type="entry name" value="ANK"/>
    <property type="match status" value="1"/>
</dbReference>
<keyword evidence="8" id="KW-1185">Reference proteome</keyword>
<name>A0A815FCJ0_9BILA</name>
<dbReference type="SUPFAM" id="SSF48403">
    <property type="entry name" value="Ankyrin repeat"/>
    <property type="match status" value="1"/>
</dbReference>
<dbReference type="InterPro" id="IPR036770">
    <property type="entry name" value="Ankyrin_rpt-contain_sf"/>
</dbReference>
<evidence type="ECO:0000259" key="5">
    <source>
        <dbReference type="Pfam" id="PF00501"/>
    </source>
</evidence>
<proteinExistence type="predicted"/>
<dbReference type="PANTHER" id="PTHR43272:SF107">
    <property type="entry name" value="LONG-CHAIN-FATTY-ACID--COA LIGASE 5"/>
    <property type="match status" value="1"/>
</dbReference>
<evidence type="ECO:0000313" key="7">
    <source>
        <dbReference type="EMBL" id="CAF1326721.1"/>
    </source>
</evidence>
<dbReference type="InterPro" id="IPR002110">
    <property type="entry name" value="Ankyrin_rpt"/>
</dbReference>
<evidence type="ECO:0000313" key="8">
    <source>
        <dbReference type="Proteomes" id="UP000663870"/>
    </source>
</evidence>
<dbReference type="PROSITE" id="PS50088">
    <property type="entry name" value="ANK_REPEAT"/>
    <property type="match status" value="1"/>
</dbReference>
<dbReference type="PROSITE" id="PS00455">
    <property type="entry name" value="AMP_BINDING"/>
    <property type="match status" value="1"/>
</dbReference>
<dbReference type="Proteomes" id="UP000663870">
    <property type="component" value="Unassembled WGS sequence"/>
</dbReference>
<evidence type="ECO:0000256" key="3">
    <source>
        <dbReference type="ARBA" id="ARBA00026121"/>
    </source>
</evidence>
<accession>A0A815FCJ0</accession>
<dbReference type="PANTHER" id="PTHR43272">
    <property type="entry name" value="LONG-CHAIN-FATTY-ACID--COA LIGASE"/>
    <property type="match status" value="1"/>
</dbReference>
<dbReference type="Gene3D" id="3.40.50.12780">
    <property type="entry name" value="N-terminal domain of ligase-like"/>
    <property type="match status" value="1"/>
</dbReference>
<evidence type="ECO:0000256" key="1">
    <source>
        <dbReference type="ARBA" id="ARBA00022598"/>
    </source>
</evidence>
<keyword evidence="2" id="KW-0443">Lipid metabolism</keyword>
<keyword evidence="4" id="KW-0040">ANK repeat</keyword>
<dbReference type="AlphaFoldDB" id="A0A815FCJ0"/>
<evidence type="ECO:0000256" key="4">
    <source>
        <dbReference type="PROSITE-ProRule" id="PRU00023"/>
    </source>
</evidence>
<keyword evidence="1" id="KW-0436">Ligase</keyword>
<feature type="domain" description="AMP-dependent synthetase/ligase" evidence="5">
    <location>
        <begin position="87"/>
        <end position="472"/>
    </location>
</feature>
<dbReference type="EMBL" id="CAJNOH010000732">
    <property type="protein sequence ID" value="CAF1113329.1"/>
    <property type="molecule type" value="Genomic_DNA"/>
</dbReference>
<dbReference type="Pfam" id="PF12796">
    <property type="entry name" value="Ank_2"/>
    <property type="match status" value="1"/>
</dbReference>
<dbReference type="GO" id="GO:0005783">
    <property type="term" value="C:endoplasmic reticulum"/>
    <property type="evidence" value="ECO:0007669"/>
    <property type="project" value="TreeGrafter"/>
</dbReference>
<reference evidence="7" key="1">
    <citation type="submission" date="2021-02" db="EMBL/GenBank/DDBJ databases">
        <authorList>
            <person name="Nowell W R."/>
        </authorList>
    </citation>
    <scope>NUCLEOTIDE SEQUENCE</scope>
</reference>
<dbReference type="GO" id="GO:0016020">
    <property type="term" value="C:membrane"/>
    <property type="evidence" value="ECO:0007669"/>
    <property type="project" value="TreeGrafter"/>
</dbReference>
<protein>
    <recommendedName>
        <fullName evidence="3">long-chain-fatty-acid--CoA ligase</fullName>
        <ecNumber evidence="3">6.2.1.3</ecNumber>
    </recommendedName>
</protein>
<feature type="repeat" description="ANK" evidence="4">
    <location>
        <begin position="613"/>
        <end position="645"/>
    </location>
</feature>
<dbReference type="InterPro" id="IPR020845">
    <property type="entry name" value="AMP-binding_CS"/>
</dbReference>
<gene>
    <name evidence="7" type="ORF">JXQ802_LOCUS30842</name>
    <name evidence="6" type="ORF">PYM288_LOCUS20304</name>
</gene>
<dbReference type="InterPro" id="IPR000873">
    <property type="entry name" value="AMP-dep_synth/lig_dom"/>
</dbReference>
<dbReference type="SUPFAM" id="SSF56801">
    <property type="entry name" value="Acetyl-CoA synthetase-like"/>
    <property type="match status" value="1"/>
</dbReference>
<sequence length="672" mass="76705">MSTETRTSLTRLKYDDGIDINNQTVEIDPIEHIRRCTLYKNIDIWSYYKSIYPNVRTLGDVLDHGQALSKDGPCIGLVQSENKTEPIRWLSYSMVSERARYIGSYLWTETKLIPMNSKVAIMSVNRPEYVIVEYGCYMYGFIVVGLFTSYDSSTVIDSLRRTQSEILVVDNLTRIRSIEKQLLENDQIKEIIVMDEVQNGEHRKIRSFSSILKAMNKTNIRPRPTVDPNSISTFLLTSGTTGDPKIAMLTHDNFTTGMKSIADREGRANILMNSNDRHCSFLPMAHLYEQAALLLMLSHGCQIVFCPTPDKLFEYYAFVKPTRIYMVPRILNKVYDKVMNEVNKNKVKRFLVEQALRKDESSLLSRIIFRKVRQLFGGKVSVMLSASAPISRDVLHFFHIAFDIPIYELFGQTESTGVGTTTHVIDKSCGTVGTSLCTVEIKLIDVPGTNYRSEHNQGEICIRGPNVFKGYYGDEIKTRETIGEASWLHTGDIGEWTANGTLRLIDRSKHIFKLNQGEYIAPERLEDIYLQSRWISQIFIDGCSTETTVVAIVVPDEEYVLKNFTSAGTKTFEELCKNNELKQLIMTDLLRLAKENKLKYFETMNEINQLEPNGSTALHASCYFGHPDIVKVLLECGASRRQLNNNNKTPEDEACNEQIKLLFRRSFNNANE</sequence>
<dbReference type="Proteomes" id="UP000663854">
    <property type="component" value="Unassembled WGS sequence"/>
</dbReference>
<evidence type="ECO:0000256" key="2">
    <source>
        <dbReference type="ARBA" id="ARBA00022832"/>
    </source>
</evidence>
<dbReference type="GO" id="GO:0004467">
    <property type="term" value="F:long-chain fatty acid-CoA ligase activity"/>
    <property type="evidence" value="ECO:0007669"/>
    <property type="project" value="UniProtKB-EC"/>
</dbReference>
<organism evidence="7 8">
    <name type="scientific">Rotaria sordida</name>
    <dbReference type="NCBI Taxonomy" id="392033"/>
    <lineage>
        <taxon>Eukaryota</taxon>
        <taxon>Metazoa</taxon>
        <taxon>Spiralia</taxon>
        <taxon>Gnathifera</taxon>
        <taxon>Rotifera</taxon>
        <taxon>Eurotatoria</taxon>
        <taxon>Bdelloidea</taxon>
        <taxon>Philodinida</taxon>
        <taxon>Philodinidae</taxon>
        <taxon>Rotaria</taxon>
    </lineage>
</organism>
<comment type="caution">
    <text evidence="7">The sequence shown here is derived from an EMBL/GenBank/DDBJ whole genome shotgun (WGS) entry which is preliminary data.</text>
</comment>
<evidence type="ECO:0000313" key="6">
    <source>
        <dbReference type="EMBL" id="CAF1113329.1"/>
    </source>
</evidence>